<dbReference type="Proteomes" id="UP000196368">
    <property type="component" value="Unassembled WGS sequence"/>
</dbReference>
<dbReference type="Pfam" id="PF02643">
    <property type="entry name" value="DUF192"/>
    <property type="match status" value="1"/>
</dbReference>
<dbReference type="InterPro" id="IPR003795">
    <property type="entry name" value="DUF192"/>
</dbReference>
<sequence length="112" mass="12758">MKCTLKRTGEVLAKEVEIANTYFTRLKGLMFRRGLEPGKGLLLDPCPQIHTCFMRFNIDAVFFNKDGLVLYVAEQMKPWRFGRFVRGSRYTLELPGGTLAGRVKKGDEVLLS</sequence>
<dbReference type="Gene3D" id="2.60.120.1140">
    <property type="entry name" value="Protein of unknown function DUF192"/>
    <property type="match status" value="1"/>
</dbReference>
<keyword evidence="2" id="KW-1185">Reference proteome</keyword>
<dbReference type="InterPro" id="IPR038695">
    <property type="entry name" value="Saro_0823-like_sf"/>
</dbReference>
<protein>
    <recommendedName>
        <fullName evidence="3">DUF192 domain-containing protein</fullName>
    </recommendedName>
</protein>
<dbReference type="EMBL" id="NFJD01000003">
    <property type="protein sequence ID" value="OUO56544.1"/>
    <property type="molecule type" value="Genomic_DNA"/>
</dbReference>
<gene>
    <name evidence="1" type="ORF">B5F75_04950</name>
</gene>
<evidence type="ECO:0000313" key="1">
    <source>
        <dbReference type="EMBL" id="OUO56544.1"/>
    </source>
</evidence>
<dbReference type="RefSeq" id="WP_087288572.1">
    <property type="nucleotide sequence ID" value="NZ_NFJD01000003.1"/>
</dbReference>
<dbReference type="PANTHER" id="PTHR37953">
    <property type="entry name" value="UPF0127 PROTEIN MJ1496"/>
    <property type="match status" value="1"/>
</dbReference>
<proteinExistence type="predicted"/>
<comment type="caution">
    <text evidence="1">The sequence shown here is derived from an EMBL/GenBank/DDBJ whole genome shotgun (WGS) entry which is preliminary data.</text>
</comment>
<evidence type="ECO:0000313" key="2">
    <source>
        <dbReference type="Proteomes" id="UP000196368"/>
    </source>
</evidence>
<dbReference type="OrthoDB" id="9813379at2"/>
<dbReference type="AlphaFoldDB" id="A0A1Y4DBK2"/>
<evidence type="ECO:0008006" key="3">
    <source>
        <dbReference type="Google" id="ProtNLM"/>
    </source>
</evidence>
<organism evidence="1 2">
    <name type="scientific">Candidatus Avelusimicrobium gallicola</name>
    <dbReference type="NCBI Taxonomy" id="2562704"/>
    <lineage>
        <taxon>Bacteria</taxon>
        <taxon>Pseudomonadati</taxon>
        <taxon>Elusimicrobiota</taxon>
        <taxon>Elusimicrobia</taxon>
        <taxon>Elusimicrobiales</taxon>
        <taxon>Elusimicrobiaceae</taxon>
        <taxon>Candidatus Avelusimicrobium</taxon>
    </lineage>
</organism>
<dbReference type="PANTHER" id="PTHR37953:SF1">
    <property type="entry name" value="UPF0127 PROTEIN MJ1496"/>
    <property type="match status" value="1"/>
</dbReference>
<name>A0A1Y4DBK2_9BACT</name>
<accession>A0A1Y4DBK2</accession>
<reference evidence="2" key="1">
    <citation type="submission" date="2017-04" db="EMBL/GenBank/DDBJ databases">
        <title>Function of individual gut microbiota members based on whole genome sequencing of pure cultures obtained from chicken caecum.</title>
        <authorList>
            <person name="Medvecky M."/>
            <person name="Cejkova D."/>
            <person name="Polansky O."/>
            <person name="Karasova D."/>
            <person name="Kubasova T."/>
            <person name="Cizek A."/>
            <person name="Rychlik I."/>
        </authorList>
    </citation>
    <scope>NUCLEOTIDE SEQUENCE [LARGE SCALE GENOMIC DNA]</scope>
    <source>
        <strain evidence="2">An273</strain>
    </source>
</reference>